<feature type="transmembrane region" description="Helical" evidence="4">
    <location>
        <begin position="228"/>
        <end position="248"/>
    </location>
</feature>
<dbReference type="PROSITE" id="PS50850">
    <property type="entry name" value="MFS"/>
    <property type="match status" value="1"/>
</dbReference>
<evidence type="ECO:0000256" key="1">
    <source>
        <dbReference type="ARBA" id="ARBA00022692"/>
    </source>
</evidence>
<proteinExistence type="predicted"/>
<evidence type="ECO:0000256" key="4">
    <source>
        <dbReference type="SAM" id="Phobius"/>
    </source>
</evidence>
<keyword evidence="1 4" id="KW-0812">Transmembrane</keyword>
<feature type="transmembrane region" description="Helical" evidence="4">
    <location>
        <begin position="89"/>
        <end position="111"/>
    </location>
</feature>
<dbReference type="InterPro" id="IPR020846">
    <property type="entry name" value="MFS_dom"/>
</dbReference>
<comment type="caution">
    <text evidence="6">The sequence shown here is derived from an EMBL/GenBank/DDBJ whole genome shotgun (WGS) entry which is preliminary data.</text>
</comment>
<feature type="transmembrane region" description="Helical" evidence="4">
    <location>
        <begin position="145"/>
        <end position="163"/>
    </location>
</feature>
<sequence>MANIQPSHTLHASSVREPSNALVLLLASGAGFSVAALYYAQPLLGVLGTEMSGGAGLVGLAPMLAQTGYALGILLLAPLGDRYDRRRIILTKASLLVLALLLCGLAPTVPWLLAGSLLAGLTATAAQDIVPAVAVLAPPHRRGRLVGMVMTGLLLGILLSRVASGLIAEQYGWRAVFFLAAAAEAGIVLASWIWLPRFKATTSLPYGNLLRSMLHLWRAQAPLRRATFAQATLSIGFSAFWSTLAIMLHQQHHAGSALAGAFGLAGAAGTLAAPLAGRLADRHGAEIVTRLGAALCALSFAVLLGAQFIPLSLGAQLALLAVGAVGFDFGIQATLVAHQTIVYGLQPEARSRLNALMFTGIFIGMALGTGLGSLAQSFAGWGGVMALASLASLVALAIRMARGHGRPVAV</sequence>
<dbReference type="Proteomes" id="UP000325255">
    <property type="component" value="Unassembled WGS sequence"/>
</dbReference>
<feature type="transmembrane region" description="Helical" evidence="4">
    <location>
        <begin position="315"/>
        <end position="341"/>
    </location>
</feature>
<reference evidence="6 7" key="1">
    <citation type="submission" date="2019-09" db="EMBL/GenBank/DDBJ databases">
        <title>Genome sequence of Rhodovastum atsumiense, a diverse member of the Acetobacteraceae family of non-sulfur purple photosynthetic bacteria.</title>
        <authorList>
            <person name="Meyer T."/>
            <person name="Kyndt J."/>
        </authorList>
    </citation>
    <scope>NUCLEOTIDE SEQUENCE [LARGE SCALE GENOMIC DNA]</scope>
    <source>
        <strain evidence="6 7">DSM 21279</strain>
    </source>
</reference>
<dbReference type="GO" id="GO:0022857">
    <property type="term" value="F:transmembrane transporter activity"/>
    <property type="evidence" value="ECO:0007669"/>
    <property type="project" value="InterPro"/>
</dbReference>
<evidence type="ECO:0000256" key="2">
    <source>
        <dbReference type="ARBA" id="ARBA00022989"/>
    </source>
</evidence>
<dbReference type="CDD" id="cd17324">
    <property type="entry name" value="MFS_NepI_like"/>
    <property type="match status" value="1"/>
</dbReference>
<dbReference type="Pfam" id="PF07690">
    <property type="entry name" value="MFS_1"/>
    <property type="match status" value="1"/>
</dbReference>
<accession>A0A5M6IIZ7</accession>
<protein>
    <submittedName>
        <fullName evidence="6">MFS transporter</fullName>
    </submittedName>
</protein>
<feature type="transmembrane region" description="Helical" evidence="4">
    <location>
        <begin position="21"/>
        <end position="41"/>
    </location>
</feature>
<keyword evidence="7" id="KW-1185">Reference proteome</keyword>
<feature type="transmembrane region" description="Helical" evidence="4">
    <location>
        <begin position="287"/>
        <end position="309"/>
    </location>
</feature>
<feature type="transmembrane region" description="Helical" evidence="4">
    <location>
        <begin position="353"/>
        <end position="372"/>
    </location>
</feature>
<organism evidence="6 7">
    <name type="scientific">Rhodovastum atsumiense</name>
    <dbReference type="NCBI Taxonomy" id="504468"/>
    <lineage>
        <taxon>Bacteria</taxon>
        <taxon>Pseudomonadati</taxon>
        <taxon>Pseudomonadota</taxon>
        <taxon>Alphaproteobacteria</taxon>
        <taxon>Acetobacterales</taxon>
        <taxon>Acetobacteraceae</taxon>
        <taxon>Rhodovastum</taxon>
    </lineage>
</organism>
<feature type="transmembrane region" description="Helical" evidence="4">
    <location>
        <begin position="53"/>
        <end position="77"/>
    </location>
</feature>
<feature type="transmembrane region" description="Helical" evidence="4">
    <location>
        <begin position="254"/>
        <end position="275"/>
    </location>
</feature>
<feature type="transmembrane region" description="Helical" evidence="4">
    <location>
        <begin position="117"/>
        <end position="138"/>
    </location>
</feature>
<gene>
    <name evidence="6" type="ORF">F1189_30180</name>
</gene>
<dbReference type="InterPro" id="IPR011701">
    <property type="entry name" value="MFS"/>
</dbReference>
<dbReference type="Gene3D" id="1.20.1250.20">
    <property type="entry name" value="MFS general substrate transporter like domains"/>
    <property type="match status" value="2"/>
</dbReference>
<evidence type="ECO:0000256" key="3">
    <source>
        <dbReference type="ARBA" id="ARBA00023136"/>
    </source>
</evidence>
<dbReference type="InterPro" id="IPR036259">
    <property type="entry name" value="MFS_trans_sf"/>
</dbReference>
<dbReference type="OrthoDB" id="9815356at2"/>
<feature type="domain" description="Major facilitator superfamily (MFS) profile" evidence="5">
    <location>
        <begin position="19"/>
        <end position="406"/>
    </location>
</feature>
<dbReference type="AlphaFoldDB" id="A0A5M6IIZ7"/>
<dbReference type="PANTHER" id="PTHR42910">
    <property type="entry name" value="TRANSPORTER SCO4007-RELATED"/>
    <property type="match status" value="1"/>
</dbReference>
<evidence type="ECO:0000313" key="7">
    <source>
        <dbReference type="Proteomes" id="UP000325255"/>
    </source>
</evidence>
<dbReference type="RefSeq" id="WP_150045581.1">
    <property type="nucleotide sequence ID" value="NZ_OW485601.1"/>
</dbReference>
<feature type="transmembrane region" description="Helical" evidence="4">
    <location>
        <begin position="378"/>
        <end position="398"/>
    </location>
</feature>
<evidence type="ECO:0000259" key="5">
    <source>
        <dbReference type="PROSITE" id="PS50850"/>
    </source>
</evidence>
<keyword evidence="2 4" id="KW-1133">Transmembrane helix</keyword>
<dbReference type="EMBL" id="VWPK01000097">
    <property type="protein sequence ID" value="KAA5608210.1"/>
    <property type="molecule type" value="Genomic_DNA"/>
</dbReference>
<evidence type="ECO:0000313" key="6">
    <source>
        <dbReference type="EMBL" id="KAA5608210.1"/>
    </source>
</evidence>
<dbReference type="SUPFAM" id="SSF103473">
    <property type="entry name" value="MFS general substrate transporter"/>
    <property type="match status" value="1"/>
</dbReference>
<dbReference type="PANTHER" id="PTHR42910:SF1">
    <property type="entry name" value="MAJOR FACILITATOR SUPERFAMILY (MFS) PROFILE DOMAIN-CONTAINING PROTEIN"/>
    <property type="match status" value="1"/>
</dbReference>
<name>A0A5M6IIZ7_9PROT</name>
<feature type="transmembrane region" description="Helical" evidence="4">
    <location>
        <begin position="175"/>
        <end position="195"/>
    </location>
</feature>
<keyword evidence="3 4" id="KW-0472">Membrane</keyword>